<dbReference type="PANTHER" id="PTHR43080:SF26">
    <property type="entry name" value="REGULATORY PROTEIN"/>
    <property type="match status" value="1"/>
</dbReference>
<dbReference type="InterPro" id="IPR046342">
    <property type="entry name" value="CBS_dom_sf"/>
</dbReference>
<evidence type="ECO:0000259" key="3">
    <source>
        <dbReference type="PROSITE" id="PS50914"/>
    </source>
</evidence>
<accession>A0A0K2VT02</accession>
<feature type="domain" description="CBS" evidence="4">
    <location>
        <begin position="94"/>
        <end position="149"/>
    </location>
</feature>
<dbReference type="PIRSF" id="PIRSF036990">
    <property type="entry name" value="UCP036990_CBS_BON"/>
    <property type="match status" value="1"/>
</dbReference>
<dbReference type="Pfam" id="PF04972">
    <property type="entry name" value="BON"/>
    <property type="match status" value="1"/>
</dbReference>
<dbReference type="InterPro" id="IPR000644">
    <property type="entry name" value="CBS_dom"/>
</dbReference>
<dbReference type="SMART" id="SM00116">
    <property type="entry name" value="CBS"/>
    <property type="match status" value="2"/>
</dbReference>
<protein>
    <recommendedName>
        <fullName evidence="7">CBS domain-containing protein</fullName>
    </recommendedName>
</protein>
<feature type="domain" description="CBS" evidence="4">
    <location>
        <begin position="7"/>
        <end position="67"/>
    </location>
</feature>
<dbReference type="InterPro" id="IPR007055">
    <property type="entry name" value="BON_dom"/>
</dbReference>
<dbReference type="Proteomes" id="UP000182888">
    <property type="component" value="Unassembled WGS sequence"/>
</dbReference>
<dbReference type="PANTHER" id="PTHR43080">
    <property type="entry name" value="CBS DOMAIN-CONTAINING PROTEIN CBSX3, MITOCHONDRIAL"/>
    <property type="match status" value="1"/>
</dbReference>
<reference evidence="6" key="1">
    <citation type="submission" date="2014-08" db="EMBL/GenBank/DDBJ databases">
        <authorList>
            <person name="Edwards T."/>
        </authorList>
    </citation>
    <scope>NUCLEOTIDE SEQUENCE [LARGE SCALE GENOMIC DNA]</scope>
</reference>
<evidence type="ECO:0000256" key="2">
    <source>
        <dbReference type="PROSITE-ProRule" id="PRU00703"/>
    </source>
</evidence>
<dbReference type="InterPro" id="IPR014004">
    <property type="entry name" value="Transpt-assoc_nodulatn_dom_bac"/>
</dbReference>
<dbReference type="InterPro" id="IPR051257">
    <property type="entry name" value="Diverse_CBS-Domain"/>
</dbReference>
<dbReference type="PROSITE" id="PS50914">
    <property type="entry name" value="BON"/>
    <property type="match status" value="1"/>
</dbReference>
<dbReference type="AlphaFoldDB" id="A0A0K2VT02"/>
<proteinExistence type="predicted"/>
<dbReference type="PROSITE" id="PS51371">
    <property type="entry name" value="CBS"/>
    <property type="match status" value="2"/>
</dbReference>
<feature type="domain" description="BON" evidence="3">
    <location>
        <begin position="156"/>
        <end position="225"/>
    </location>
</feature>
<dbReference type="Gene3D" id="3.10.580.10">
    <property type="entry name" value="CBS-domain"/>
    <property type="match status" value="1"/>
</dbReference>
<dbReference type="InterPro" id="IPR017080">
    <property type="entry name" value="UCP036990_CBS_BON"/>
</dbReference>
<dbReference type="Gene3D" id="3.30.1340.30">
    <property type="match status" value="1"/>
</dbReference>
<dbReference type="CDD" id="cd04586">
    <property type="entry name" value="CBS_pair_BON_assoc"/>
    <property type="match status" value="1"/>
</dbReference>
<gene>
    <name evidence="5" type="ORF">MPL1032_160228</name>
</gene>
<evidence type="ECO:0000259" key="4">
    <source>
        <dbReference type="PROSITE" id="PS51371"/>
    </source>
</evidence>
<dbReference type="Pfam" id="PF00571">
    <property type="entry name" value="CBS"/>
    <property type="match status" value="2"/>
</dbReference>
<evidence type="ECO:0000256" key="1">
    <source>
        <dbReference type="ARBA" id="ARBA00023122"/>
    </source>
</evidence>
<dbReference type="EMBL" id="CCND01000008">
    <property type="protein sequence ID" value="CDX53193.1"/>
    <property type="molecule type" value="Genomic_DNA"/>
</dbReference>
<sequence length="233" mass="24772">MQARDIMTTPVVTITASASVAEAADLMLTRSIRCLPVVGDDGSPAGVISEGDFLRRGELGTRRGRPRWLEFLVGPGKLADEYVRSNGRRVGEVMTTGIVSAAPGASLAEIVELMATHDIKNVPILDAGRIVGIVSRSDLMRILLRALPKSGSATVDDEVIRRNILAELRGQSWSVGGDLIGVTVKKGEVELNGAIFDERQRKAAVVAAENIAGVKKVTDKLFYAGPLSVVLVS</sequence>
<name>A0A0K2VT02_MESPL</name>
<keyword evidence="1 2" id="KW-0129">CBS domain</keyword>
<evidence type="ECO:0000313" key="5">
    <source>
        <dbReference type="EMBL" id="CDX53193.1"/>
    </source>
</evidence>
<dbReference type="SMART" id="SM00749">
    <property type="entry name" value="BON"/>
    <property type="match status" value="1"/>
</dbReference>
<dbReference type="SUPFAM" id="SSF54631">
    <property type="entry name" value="CBS-domain pair"/>
    <property type="match status" value="1"/>
</dbReference>
<organism evidence="5 6">
    <name type="scientific">Mesorhizobium plurifarium</name>
    <dbReference type="NCBI Taxonomy" id="69974"/>
    <lineage>
        <taxon>Bacteria</taxon>
        <taxon>Pseudomonadati</taxon>
        <taxon>Pseudomonadota</taxon>
        <taxon>Alphaproteobacteria</taxon>
        <taxon>Hyphomicrobiales</taxon>
        <taxon>Phyllobacteriaceae</taxon>
        <taxon>Mesorhizobium</taxon>
    </lineage>
</organism>
<evidence type="ECO:0008006" key="7">
    <source>
        <dbReference type="Google" id="ProtNLM"/>
    </source>
</evidence>
<evidence type="ECO:0000313" key="6">
    <source>
        <dbReference type="Proteomes" id="UP000182888"/>
    </source>
</evidence>